<dbReference type="Proteomes" id="UP000318103">
    <property type="component" value="Unassembled WGS sequence"/>
</dbReference>
<proteinExistence type="predicted"/>
<reference evidence="2 3" key="1">
    <citation type="submission" date="2019-06" db="EMBL/GenBank/DDBJ databases">
        <title>Sequencing the genomes of 1000 actinobacteria strains.</title>
        <authorList>
            <person name="Klenk H.-P."/>
        </authorList>
    </citation>
    <scope>NUCLEOTIDE SEQUENCE [LARGE SCALE GENOMIC DNA]</scope>
    <source>
        <strain evidence="2 3">DSM 41929</strain>
    </source>
</reference>
<feature type="transmembrane region" description="Helical" evidence="1">
    <location>
        <begin position="62"/>
        <end position="82"/>
    </location>
</feature>
<feature type="transmembrane region" description="Helical" evidence="1">
    <location>
        <begin position="146"/>
        <end position="163"/>
    </location>
</feature>
<evidence type="ECO:0000313" key="3">
    <source>
        <dbReference type="Proteomes" id="UP000318103"/>
    </source>
</evidence>
<dbReference type="AlphaFoldDB" id="A0A542UFW5"/>
<keyword evidence="1" id="KW-0472">Membrane</keyword>
<keyword evidence="3" id="KW-1185">Reference proteome</keyword>
<feature type="transmembrane region" description="Helical" evidence="1">
    <location>
        <begin position="121"/>
        <end position="139"/>
    </location>
</feature>
<dbReference type="EMBL" id="VFNX01000001">
    <property type="protein sequence ID" value="TQK97970.1"/>
    <property type="molecule type" value="Genomic_DNA"/>
</dbReference>
<gene>
    <name evidence="2" type="ORF">FB563_2967</name>
</gene>
<comment type="caution">
    <text evidence="2">The sequence shown here is derived from an EMBL/GenBank/DDBJ whole genome shotgun (WGS) entry which is preliminary data.</text>
</comment>
<dbReference type="OrthoDB" id="4177349at2"/>
<feature type="transmembrane region" description="Helical" evidence="1">
    <location>
        <begin position="21"/>
        <end position="42"/>
    </location>
</feature>
<keyword evidence="1" id="KW-1133">Transmembrane helix</keyword>
<sequence>MLDLPGPDRRESWIRYLRAHRFRGIAVGWAVVVACDVAFGSARLAFPFSGSGASATPLRHEIPLALAVLTVGGLGSAMESLEEAAGRGFRRVEISCLVGAVSVSALLLAAGEAFLSPMDTVLLLLRGLLIWVGLALLSGRAWGWRFSWILPLVTLFPLTYWQIDGLGRFRWWDWTDQPGSAIPCWGIAVGSVLAGGIATALTPWRVNRLRRAIRRNRRHAEGN</sequence>
<organism evidence="2 3">
    <name type="scientific">Streptomyces puniciscabiei</name>
    <dbReference type="NCBI Taxonomy" id="164348"/>
    <lineage>
        <taxon>Bacteria</taxon>
        <taxon>Bacillati</taxon>
        <taxon>Actinomycetota</taxon>
        <taxon>Actinomycetes</taxon>
        <taxon>Kitasatosporales</taxon>
        <taxon>Streptomycetaceae</taxon>
        <taxon>Streptomyces</taxon>
    </lineage>
</organism>
<dbReference type="RefSeq" id="WP_055710434.1">
    <property type="nucleotide sequence ID" value="NZ_JBPJFI010000001.1"/>
</dbReference>
<evidence type="ECO:0000313" key="2">
    <source>
        <dbReference type="EMBL" id="TQK97970.1"/>
    </source>
</evidence>
<evidence type="ECO:0000256" key="1">
    <source>
        <dbReference type="SAM" id="Phobius"/>
    </source>
</evidence>
<name>A0A542UFW5_9ACTN</name>
<protein>
    <submittedName>
        <fullName evidence="2">Uncharacterized protein</fullName>
    </submittedName>
</protein>
<accession>A0A542UFW5</accession>
<feature type="transmembrane region" description="Helical" evidence="1">
    <location>
        <begin position="183"/>
        <end position="204"/>
    </location>
</feature>
<feature type="transmembrane region" description="Helical" evidence="1">
    <location>
        <begin position="94"/>
        <end position="115"/>
    </location>
</feature>
<keyword evidence="1" id="KW-0812">Transmembrane</keyword>